<keyword evidence="1" id="KW-0808">Transferase</keyword>
<evidence type="ECO:0000313" key="2">
    <source>
        <dbReference type="Proteomes" id="UP000735302"/>
    </source>
</evidence>
<reference evidence="1 2" key="1">
    <citation type="journal article" date="2021" name="Elife">
        <title>Chloroplast acquisition without the gene transfer in kleptoplastic sea slugs, Plakobranchus ocellatus.</title>
        <authorList>
            <person name="Maeda T."/>
            <person name="Takahashi S."/>
            <person name="Yoshida T."/>
            <person name="Shimamura S."/>
            <person name="Takaki Y."/>
            <person name="Nagai Y."/>
            <person name="Toyoda A."/>
            <person name="Suzuki Y."/>
            <person name="Arimoto A."/>
            <person name="Ishii H."/>
            <person name="Satoh N."/>
            <person name="Nishiyama T."/>
            <person name="Hasebe M."/>
            <person name="Maruyama T."/>
            <person name="Minagawa J."/>
            <person name="Obokata J."/>
            <person name="Shigenobu S."/>
        </authorList>
    </citation>
    <scope>NUCLEOTIDE SEQUENCE [LARGE SCALE GENOMIC DNA]</scope>
</reference>
<proteinExistence type="predicted"/>
<gene>
    <name evidence="1" type="ORF">PoB_007171300</name>
</gene>
<sequence length="529" mass="60100">MGCTISPILFVMAMEVKLKAAEGSAVAEQQIPTVSQEPVKSLGRWYDSSKKDTRRGAETLELASESLLAINKCGLQGKFKIWCLQFMLIPKLLWPLLVYDICSSTVEAIEAKINKYTRKWLGVPQGLSNVAMYCRKAKLKLPMKSILEEYKCGKARLLTMLEESDDPVVKTDQPSLKTGRKWKVTEAVDEAKECFKMKEVIGQTQTDRRGLGSTTVKWWSKTKGKVKRDMIIDEIRNKEDSTRVQKAVQQPQQGQWTNWHTAIQRSLTWNDIWHMAPLRTSFLIRSVYDLRPSNANLVRWGKKDDPICPLCQGRQTTEHVLSSCKVALSQGRYTWRHNRVLQELASVISTAKGEIHPSSTSSIVFITEGGVKKWHGGSIPINTHRKGLLDGCDDKVVSADLPEWERLPDVIRKTALRADIMIHSASTQQIIMVELTVPYESRMEEAHAFKEAKYLELTKELKKDGYEAKLMPVEIGARRFVGSSAYDLLSKLSIGGNKRTKALRLLAETAENSSRWIWSRRNERLLHKD</sequence>
<dbReference type="Proteomes" id="UP000735302">
    <property type="component" value="Unassembled WGS sequence"/>
</dbReference>
<accession>A0AAV4DLP0</accession>
<keyword evidence="1" id="KW-0548">Nucleotidyltransferase</keyword>
<evidence type="ECO:0000313" key="1">
    <source>
        <dbReference type="EMBL" id="GFO45208.1"/>
    </source>
</evidence>
<organism evidence="1 2">
    <name type="scientific">Plakobranchus ocellatus</name>
    <dbReference type="NCBI Taxonomy" id="259542"/>
    <lineage>
        <taxon>Eukaryota</taxon>
        <taxon>Metazoa</taxon>
        <taxon>Spiralia</taxon>
        <taxon>Lophotrochozoa</taxon>
        <taxon>Mollusca</taxon>
        <taxon>Gastropoda</taxon>
        <taxon>Heterobranchia</taxon>
        <taxon>Euthyneura</taxon>
        <taxon>Panpulmonata</taxon>
        <taxon>Sacoglossa</taxon>
        <taxon>Placobranchoidea</taxon>
        <taxon>Plakobranchidae</taxon>
        <taxon>Plakobranchus</taxon>
    </lineage>
</organism>
<keyword evidence="1" id="KW-0695">RNA-directed DNA polymerase</keyword>
<comment type="caution">
    <text evidence="1">The sequence shown here is derived from an EMBL/GenBank/DDBJ whole genome shotgun (WGS) entry which is preliminary data.</text>
</comment>
<protein>
    <submittedName>
        <fullName evidence="1">Reverse transcriptase</fullName>
    </submittedName>
</protein>
<keyword evidence="2" id="KW-1185">Reference proteome</keyword>
<name>A0AAV4DLP0_9GAST</name>
<dbReference type="GO" id="GO:0003964">
    <property type="term" value="F:RNA-directed DNA polymerase activity"/>
    <property type="evidence" value="ECO:0007669"/>
    <property type="project" value="UniProtKB-KW"/>
</dbReference>
<dbReference type="AlphaFoldDB" id="A0AAV4DLP0"/>
<dbReference type="EMBL" id="BLXT01008021">
    <property type="protein sequence ID" value="GFO45208.1"/>
    <property type="molecule type" value="Genomic_DNA"/>
</dbReference>